<sequence length="138" mass="15833">MAKVHNHGYSQAIMWFYVDKPIKYNTYFIMKYGFIRWVVQKYEGEWQRMVLGSRVVSLQNGLGTLKREWVLLLSVMPMPRREGWRLGVAAAEEGLVGDECRKRGLLLGTLRRVSGRLGMVGACVIVRVGAHLDVKQHI</sequence>
<proteinExistence type="predicted"/>
<dbReference type="EMBL" id="JASCZI010212740">
    <property type="protein sequence ID" value="MED6200210.1"/>
    <property type="molecule type" value="Genomic_DNA"/>
</dbReference>
<keyword evidence="2" id="KW-1185">Reference proteome</keyword>
<accession>A0ABU6XT67</accession>
<evidence type="ECO:0000313" key="2">
    <source>
        <dbReference type="Proteomes" id="UP001341840"/>
    </source>
</evidence>
<gene>
    <name evidence="1" type="ORF">PIB30_082898</name>
</gene>
<comment type="caution">
    <text evidence="1">The sequence shown here is derived from an EMBL/GenBank/DDBJ whole genome shotgun (WGS) entry which is preliminary data.</text>
</comment>
<evidence type="ECO:0000313" key="1">
    <source>
        <dbReference type="EMBL" id="MED6200210.1"/>
    </source>
</evidence>
<dbReference type="Proteomes" id="UP001341840">
    <property type="component" value="Unassembled WGS sequence"/>
</dbReference>
<protein>
    <submittedName>
        <fullName evidence="1">Uncharacterized protein</fullName>
    </submittedName>
</protein>
<organism evidence="1 2">
    <name type="scientific">Stylosanthes scabra</name>
    <dbReference type="NCBI Taxonomy" id="79078"/>
    <lineage>
        <taxon>Eukaryota</taxon>
        <taxon>Viridiplantae</taxon>
        <taxon>Streptophyta</taxon>
        <taxon>Embryophyta</taxon>
        <taxon>Tracheophyta</taxon>
        <taxon>Spermatophyta</taxon>
        <taxon>Magnoliopsida</taxon>
        <taxon>eudicotyledons</taxon>
        <taxon>Gunneridae</taxon>
        <taxon>Pentapetalae</taxon>
        <taxon>rosids</taxon>
        <taxon>fabids</taxon>
        <taxon>Fabales</taxon>
        <taxon>Fabaceae</taxon>
        <taxon>Papilionoideae</taxon>
        <taxon>50 kb inversion clade</taxon>
        <taxon>dalbergioids sensu lato</taxon>
        <taxon>Dalbergieae</taxon>
        <taxon>Pterocarpus clade</taxon>
        <taxon>Stylosanthes</taxon>
    </lineage>
</organism>
<name>A0ABU6XT67_9FABA</name>
<reference evidence="1 2" key="1">
    <citation type="journal article" date="2023" name="Plants (Basel)">
        <title>Bridging the Gap: Combining Genomics and Transcriptomics Approaches to Understand Stylosanthes scabra, an Orphan Legume from the Brazilian Caatinga.</title>
        <authorList>
            <person name="Ferreira-Neto J.R.C."/>
            <person name="da Silva M.D."/>
            <person name="Binneck E."/>
            <person name="de Melo N.F."/>
            <person name="da Silva R.H."/>
            <person name="de Melo A.L.T.M."/>
            <person name="Pandolfi V."/>
            <person name="Bustamante F.O."/>
            <person name="Brasileiro-Vidal A.C."/>
            <person name="Benko-Iseppon A.M."/>
        </authorList>
    </citation>
    <scope>NUCLEOTIDE SEQUENCE [LARGE SCALE GENOMIC DNA]</scope>
    <source>
        <tissue evidence="1">Leaves</tissue>
    </source>
</reference>